<sequence>MALHLRSAVYSYIRLVLSTRQFVSYKSCICCISTLSNNSFEEDHKQVGTGSELGIVIASIHPGSSHEEVFRSLASNPSCETLKITHQLVDKLLFRFRDDWKSALGVFRWAQSHPGYEPLPEIYDKLVDTLGKMKQMDKMNAMVQEMHADNLVSKNTIAKVMRRFCGAGEWKEAIRIFDELENYGLEKNTETMNILLNSLCKEKRVEQARDVFLELKSHIQPNANTFNIFIYGWCKIYRIEEAYWTIQEMKGYGFRPCVISYTTIIQSYCEQFDFPKVYELLDEMQAQECAPNVVTFTSIMCSLTNSQMYEEALQIYERMESIGCKPDTLFFNAYIHTLGRAGQAHRAIRVFKFVMPVNGATPNTSTYNSMIAMFCHQEQEEKALEYLRHMENSPYCKPDVQSYSPLFKLYLRAGKFEACRQMLDDMVNKHHLSLDLATYALLIHGLCRGKKCEVAYLLFQAMIGKGITPRYQTCRLLLEEMKSKNMFDAAETIEEYMKSMKSSKKRSIQDHINTS</sequence>
<dbReference type="AlphaFoldDB" id="A0AAV3PV59"/>
<proteinExistence type="inferred from homology"/>
<dbReference type="Pfam" id="PF01535">
    <property type="entry name" value="PPR"/>
    <property type="match status" value="1"/>
</dbReference>
<feature type="repeat" description="PPR" evidence="3">
    <location>
        <begin position="188"/>
        <end position="218"/>
    </location>
</feature>
<feature type="repeat" description="PPR" evidence="3">
    <location>
        <begin position="435"/>
        <end position="469"/>
    </location>
</feature>
<dbReference type="NCBIfam" id="TIGR00756">
    <property type="entry name" value="PPR"/>
    <property type="match status" value="7"/>
</dbReference>
<dbReference type="Pfam" id="PF17177">
    <property type="entry name" value="PPR_long"/>
    <property type="match status" value="1"/>
</dbReference>
<evidence type="ECO:0000313" key="5">
    <source>
        <dbReference type="EMBL" id="GAA0154933.1"/>
    </source>
</evidence>
<reference evidence="5 6" key="1">
    <citation type="submission" date="2024-01" db="EMBL/GenBank/DDBJ databases">
        <title>The complete chloroplast genome sequence of Lithospermum erythrorhizon: insights into the phylogenetic relationship among Boraginaceae species and the maternal lineages of purple gromwells.</title>
        <authorList>
            <person name="Okada T."/>
            <person name="Watanabe K."/>
        </authorList>
    </citation>
    <scope>NUCLEOTIDE SEQUENCE [LARGE SCALE GENOMIC DNA]</scope>
</reference>
<comment type="similarity">
    <text evidence="1">Belongs to the PPR family. P subfamily.</text>
</comment>
<comment type="caution">
    <text evidence="5">The sequence shown here is derived from an EMBL/GenBank/DDBJ whole genome shotgun (WGS) entry which is preliminary data.</text>
</comment>
<evidence type="ECO:0000313" key="6">
    <source>
        <dbReference type="Proteomes" id="UP001454036"/>
    </source>
</evidence>
<feature type="repeat" description="PPR" evidence="3">
    <location>
        <begin position="399"/>
        <end position="433"/>
    </location>
</feature>
<dbReference type="PANTHER" id="PTHR46128">
    <property type="entry name" value="MITOCHONDRIAL GROUP I INTRON SPLICING FACTOR CCM1"/>
    <property type="match status" value="1"/>
</dbReference>
<evidence type="ECO:0000256" key="1">
    <source>
        <dbReference type="ARBA" id="ARBA00007626"/>
    </source>
</evidence>
<evidence type="ECO:0000256" key="2">
    <source>
        <dbReference type="ARBA" id="ARBA00022737"/>
    </source>
</evidence>
<name>A0AAV3PV59_LITER</name>
<evidence type="ECO:0000259" key="4">
    <source>
        <dbReference type="Pfam" id="PF17177"/>
    </source>
</evidence>
<dbReference type="Proteomes" id="UP001454036">
    <property type="component" value="Unassembled WGS sequence"/>
</dbReference>
<feature type="repeat" description="PPR" evidence="3">
    <location>
        <begin position="222"/>
        <end position="256"/>
    </location>
</feature>
<dbReference type="InterPro" id="IPR011990">
    <property type="entry name" value="TPR-like_helical_dom_sf"/>
</dbReference>
<protein>
    <recommendedName>
        <fullName evidence="4">PROP1-like PPR domain-containing protein</fullName>
    </recommendedName>
</protein>
<dbReference type="Gene3D" id="1.25.40.10">
    <property type="entry name" value="Tetratricopeptide repeat domain"/>
    <property type="match status" value="4"/>
</dbReference>
<feature type="domain" description="PROP1-like PPR" evidence="4">
    <location>
        <begin position="309"/>
        <end position="442"/>
    </location>
</feature>
<dbReference type="InterPro" id="IPR002885">
    <property type="entry name" value="PPR_rpt"/>
</dbReference>
<dbReference type="InterPro" id="IPR033443">
    <property type="entry name" value="PROP1-like_PPR_dom"/>
</dbReference>
<feature type="repeat" description="PPR" evidence="3">
    <location>
        <begin position="363"/>
        <end position="397"/>
    </location>
</feature>
<evidence type="ECO:0000256" key="3">
    <source>
        <dbReference type="PROSITE-ProRule" id="PRU00708"/>
    </source>
</evidence>
<dbReference type="PANTHER" id="PTHR46128:SF194">
    <property type="entry name" value="PENTACOTRIPEPTIDE-REPEAT REGION OF PRORP DOMAIN-CONTAINING PROTEIN"/>
    <property type="match status" value="1"/>
</dbReference>
<dbReference type="InterPro" id="IPR050872">
    <property type="entry name" value="PPR_P_subfamily"/>
</dbReference>
<feature type="repeat" description="PPR" evidence="3">
    <location>
        <begin position="153"/>
        <end position="187"/>
    </location>
</feature>
<dbReference type="Pfam" id="PF13041">
    <property type="entry name" value="PPR_2"/>
    <property type="match status" value="2"/>
</dbReference>
<organism evidence="5 6">
    <name type="scientific">Lithospermum erythrorhizon</name>
    <name type="common">Purple gromwell</name>
    <name type="synonym">Lithospermum officinale var. erythrorhizon</name>
    <dbReference type="NCBI Taxonomy" id="34254"/>
    <lineage>
        <taxon>Eukaryota</taxon>
        <taxon>Viridiplantae</taxon>
        <taxon>Streptophyta</taxon>
        <taxon>Embryophyta</taxon>
        <taxon>Tracheophyta</taxon>
        <taxon>Spermatophyta</taxon>
        <taxon>Magnoliopsida</taxon>
        <taxon>eudicotyledons</taxon>
        <taxon>Gunneridae</taxon>
        <taxon>Pentapetalae</taxon>
        <taxon>asterids</taxon>
        <taxon>lamiids</taxon>
        <taxon>Boraginales</taxon>
        <taxon>Boraginaceae</taxon>
        <taxon>Boraginoideae</taxon>
        <taxon>Lithospermeae</taxon>
        <taxon>Lithospermum</taxon>
    </lineage>
</organism>
<dbReference type="EMBL" id="BAABME010002506">
    <property type="protein sequence ID" value="GAA0154933.1"/>
    <property type="molecule type" value="Genomic_DNA"/>
</dbReference>
<keyword evidence="6" id="KW-1185">Reference proteome</keyword>
<feature type="repeat" description="PPR" evidence="3">
    <location>
        <begin position="292"/>
        <end position="326"/>
    </location>
</feature>
<keyword evidence="2" id="KW-0677">Repeat</keyword>
<dbReference type="PROSITE" id="PS51375">
    <property type="entry name" value="PPR"/>
    <property type="match status" value="8"/>
</dbReference>
<feature type="repeat" description="PPR" evidence="3">
    <location>
        <begin position="257"/>
        <end position="291"/>
    </location>
</feature>
<accession>A0AAV3PV59</accession>
<gene>
    <name evidence="5" type="ORF">LIER_12775</name>
</gene>